<dbReference type="AlphaFoldDB" id="A0A0V8GHS5"/>
<keyword evidence="1" id="KW-0472">Membrane</keyword>
<dbReference type="EMBL" id="LDQV01000031">
    <property type="protein sequence ID" value="KTR25776.1"/>
    <property type="molecule type" value="Genomic_DNA"/>
</dbReference>
<sequence>MRQSSNFMAVFYAIFGILFMFLAYNNSVEAGTVFNFWTILLTLFAAIDFYRLYLIFRFRAAAKKMIKKEQDKKNDKQ</sequence>
<feature type="transmembrane region" description="Helical" evidence="1">
    <location>
        <begin position="36"/>
        <end position="56"/>
    </location>
</feature>
<evidence type="ECO:0000313" key="2">
    <source>
        <dbReference type="EMBL" id="KSU49812.1"/>
    </source>
</evidence>
<evidence type="ECO:0000313" key="3">
    <source>
        <dbReference type="EMBL" id="KTR25776.1"/>
    </source>
</evidence>
<keyword evidence="1" id="KW-0812">Transmembrane</keyword>
<dbReference type="Proteomes" id="UP001387110">
    <property type="component" value="Unassembled WGS sequence"/>
</dbReference>
<dbReference type="InterPro" id="IPR025426">
    <property type="entry name" value="DUF4305"/>
</dbReference>
<dbReference type="EMBL" id="JBAWKY010000001">
    <property type="protein sequence ID" value="MEI4462210.1"/>
    <property type="molecule type" value="Genomic_DNA"/>
</dbReference>
<evidence type="ECO:0000313" key="7">
    <source>
        <dbReference type="Proteomes" id="UP001387110"/>
    </source>
</evidence>
<feature type="transmembrane region" description="Helical" evidence="1">
    <location>
        <begin position="7"/>
        <end position="24"/>
    </location>
</feature>
<dbReference type="OrthoDB" id="2355666at2"/>
<proteinExistence type="predicted"/>
<dbReference type="Proteomes" id="UP000053797">
    <property type="component" value="Unassembled WGS sequence"/>
</dbReference>
<dbReference type="Pfam" id="PF14146">
    <property type="entry name" value="DUF4305"/>
    <property type="match status" value="1"/>
</dbReference>
<evidence type="ECO:0000256" key="1">
    <source>
        <dbReference type="SAM" id="Phobius"/>
    </source>
</evidence>
<keyword evidence="1" id="KW-1133">Transmembrane helix</keyword>
<organism evidence="2 5">
    <name type="scientific">Exiguobacterium indicum</name>
    <dbReference type="NCBI Taxonomy" id="296995"/>
    <lineage>
        <taxon>Bacteria</taxon>
        <taxon>Bacillati</taxon>
        <taxon>Bacillota</taxon>
        <taxon>Bacilli</taxon>
        <taxon>Bacillales</taxon>
        <taxon>Bacillales Family XII. Incertae Sedis</taxon>
        <taxon>Exiguobacterium</taxon>
    </lineage>
</organism>
<protein>
    <submittedName>
        <fullName evidence="4">DUF4305 domain-containing protein</fullName>
    </submittedName>
</protein>
<dbReference type="RefSeq" id="WP_023469589.1">
    <property type="nucleotide sequence ID" value="NZ_JAVMJT010000005.1"/>
</dbReference>
<dbReference type="Proteomes" id="UP000072605">
    <property type="component" value="Unassembled WGS sequence"/>
</dbReference>
<dbReference type="GeneID" id="90838522"/>
<gene>
    <name evidence="2" type="ORF">AS033_00150</name>
    <name evidence="3" type="ORF">RSA11_13610</name>
    <name evidence="4" type="ORF">SZL87_07150</name>
</gene>
<accession>A0A0V8GHS5</accession>
<dbReference type="EMBL" id="LNQL01000001">
    <property type="protein sequence ID" value="KSU49812.1"/>
    <property type="molecule type" value="Genomic_DNA"/>
</dbReference>
<reference evidence="3 6" key="2">
    <citation type="journal article" date="2016" name="Front. Microbiol.">
        <title>Genomic Resource of Rice Seed Associated Bacteria.</title>
        <authorList>
            <person name="Midha S."/>
            <person name="Bansal K."/>
            <person name="Sharma S."/>
            <person name="Kumar N."/>
            <person name="Patil P.P."/>
            <person name="Chaudhry V."/>
            <person name="Patil P.B."/>
        </authorList>
    </citation>
    <scope>NUCLEOTIDE SEQUENCE [LARGE SCALE GENOMIC DNA]</scope>
    <source>
        <strain evidence="3 6">RSA11</strain>
    </source>
</reference>
<name>A0A0V8GHS5_9BACL</name>
<evidence type="ECO:0000313" key="6">
    <source>
        <dbReference type="Proteomes" id="UP000072605"/>
    </source>
</evidence>
<keyword evidence="7" id="KW-1185">Reference proteome</keyword>
<evidence type="ECO:0000313" key="4">
    <source>
        <dbReference type="EMBL" id="MEI4462210.1"/>
    </source>
</evidence>
<reference evidence="4 7" key="3">
    <citation type="submission" date="2023-12" db="EMBL/GenBank/DDBJ databases">
        <authorList>
            <person name="Easwaran N."/>
            <person name="Lazarus H.P.S."/>
        </authorList>
    </citation>
    <scope>NUCLEOTIDE SEQUENCE [LARGE SCALE GENOMIC DNA]</scope>
    <source>
        <strain evidence="4 7">VIT-2023</strain>
    </source>
</reference>
<evidence type="ECO:0000313" key="5">
    <source>
        <dbReference type="Proteomes" id="UP000053797"/>
    </source>
</evidence>
<reference evidence="2 5" key="1">
    <citation type="journal article" date="2015" name="Int. J. Syst. Evol. Microbiol.">
        <title>Exiguobacterium enclense sp. nov., isolated from sediment.</title>
        <authorList>
            <person name="Dastager S.G."/>
            <person name="Mawlankar R."/>
            <person name="Sonalkar V.V."/>
            <person name="Thorat M.N."/>
            <person name="Mual P."/>
            <person name="Verma A."/>
            <person name="Krishnamurthi S."/>
            <person name="Tang S.K."/>
            <person name="Li W.J."/>
        </authorList>
    </citation>
    <scope>NUCLEOTIDE SEQUENCE [LARGE SCALE GENOMIC DNA]</scope>
    <source>
        <strain evidence="2 5">NIO-1109</strain>
    </source>
</reference>
<comment type="caution">
    <text evidence="2">The sequence shown here is derived from an EMBL/GenBank/DDBJ whole genome shotgun (WGS) entry which is preliminary data.</text>
</comment>